<evidence type="ECO:0000313" key="2">
    <source>
        <dbReference type="Proteomes" id="UP000274515"/>
    </source>
</evidence>
<evidence type="ECO:0000313" key="1">
    <source>
        <dbReference type="EMBL" id="RRO13044.1"/>
    </source>
</evidence>
<sequence>MAEIWLQVLVAVLAGCTGAGVALAVRRSRGGPAREQSQEPEPLPQHEPDVWEPFVQHCEQAVLRASRAVEAMSSQQARNSLQTVVRRMDAELPTLRVFAELGRGLGDTPRDAEIARRVRAELAHAERLFAEITGEVLSLVGGLDPERVQALRARFPLLHPLSAVLPEPVS</sequence>
<dbReference type="RefSeq" id="WP_125093130.1">
    <property type="nucleotide sequence ID" value="NZ_RSAA01000035.1"/>
</dbReference>
<proteinExistence type="predicted"/>
<dbReference type="AlphaFoldDB" id="A0A426JIM7"/>
<gene>
    <name evidence="1" type="ORF">EIL87_25670</name>
</gene>
<dbReference type="EMBL" id="RSAA01000035">
    <property type="protein sequence ID" value="RRO13044.1"/>
    <property type="molecule type" value="Genomic_DNA"/>
</dbReference>
<reference evidence="1 2" key="1">
    <citation type="submission" date="2018-11" db="EMBL/GenBank/DDBJ databases">
        <title>Saccharopolyspora rhizosphaerae sp. nov., an actinomycete isolated from rhizosphere soil in Thailand.</title>
        <authorList>
            <person name="Intra B."/>
            <person name="Euanorasetr J."/>
            <person name="Take A."/>
            <person name="Inahashi Y."/>
            <person name="Mori M."/>
            <person name="Panbangred W."/>
            <person name="Matsumoto A."/>
        </authorList>
    </citation>
    <scope>NUCLEOTIDE SEQUENCE [LARGE SCALE GENOMIC DNA]</scope>
    <source>
        <strain evidence="1 2">H219</strain>
    </source>
</reference>
<name>A0A426JIM7_9PSEU</name>
<accession>A0A426JIM7</accession>
<dbReference type="Proteomes" id="UP000274515">
    <property type="component" value="Unassembled WGS sequence"/>
</dbReference>
<dbReference type="OrthoDB" id="3693730at2"/>
<protein>
    <submittedName>
        <fullName evidence="1">Uncharacterized protein</fullName>
    </submittedName>
</protein>
<organism evidence="1 2">
    <name type="scientific">Saccharopolyspora rhizosphaerae</name>
    <dbReference type="NCBI Taxonomy" id="2492662"/>
    <lineage>
        <taxon>Bacteria</taxon>
        <taxon>Bacillati</taxon>
        <taxon>Actinomycetota</taxon>
        <taxon>Actinomycetes</taxon>
        <taxon>Pseudonocardiales</taxon>
        <taxon>Pseudonocardiaceae</taxon>
        <taxon>Saccharopolyspora</taxon>
    </lineage>
</organism>
<keyword evidence="2" id="KW-1185">Reference proteome</keyword>
<comment type="caution">
    <text evidence="1">The sequence shown here is derived from an EMBL/GenBank/DDBJ whole genome shotgun (WGS) entry which is preliminary data.</text>
</comment>